<reference evidence="4 5" key="1">
    <citation type="submission" date="2024-01" db="EMBL/GenBank/DDBJ databases">
        <title>Genome assemblies of Stephania.</title>
        <authorList>
            <person name="Yang L."/>
        </authorList>
    </citation>
    <scope>NUCLEOTIDE SEQUENCE [LARGE SCALE GENOMIC DNA]</scope>
    <source>
        <strain evidence="4">JXDWG</strain>
        <tissue evidence="4">Leaf</tissue>
    </source>
</reference>
<dbReference type="InterPro" id="IPR036163">
    <property type="entry name" value="HMA_dom_sf"/>
</dbReference>
<dbReference type="PROSITE" id="PS01047">
    <property type="entry name" value="HMA_1"/>
    <property type="match status" value="1"/>
</dbReference>
<evidence type="ECO:0000256" key="2">
    <source>
        <dbReference type="SAM" id="MobiDB-lite"/>
    </source>
</evidence>
<dbReference type="PROSITE" id="PS50846">
    <property type="entry name" value="HMA_2"/>
    <property type="match status" value="1"/>
</dbReference>
<dbReference type="Pfam" id="PF00403">
    <property type="entry name" value="HMA"/>
    <property type="match status" value="1"/>
</dbReference>
<dbReference type="FunFam" id="3.30.70.100:FF:000047">
    <property type="entry name" value="Copper-transporting ATPase PAA1, chloroplastic"/>
    <property type="match status" value="1"/>
</dbReference>
<dbReference type="AlphaFoldDB" id="A0AAP0Q2W5"/>
<evidence type="ECO:0000259" key="3">
    <source>
        <dbReference type="PROSITE" id="PS50846"/>
    </source>
</evidence>
<name>A0AAP0Q2W5_9MAGN</name>
<dbReference type="EMBL" id="JBBNAG010000001">
    <property type="protein sequence ID" value="KAK9165757.1"/>
    <property type="molecule type" value="Genomic_DNA"/>
</dbReference>
<feature type="domain" description="HMA" evidence="3">
    <location>
        <begin position="144"/>
        <end position="218"/>
    </location>
</feature>
<evidence type="ECO:0000313" key="4">
    <source>
        <dbReference type="EMBL" id="KAK9165757.1"/>
    </source>
</evidence>
<keyword evidence="1" id="KW-0479">Metal-binding</keyword>
<dbReference type="GO" id="GO:0046872">
    <property type="term" value="F:metal ion binding"/>
    <property type="evidence" value="ECO:0007669"/>
    <property type="project" value="UniProtKB-KW"/>
</dbReference>
<dbReference type="SUPFAM" id="SSF55008">
    <property type="entry name" value="HMA, heavy metal-associated domain"/>
    <property type="match status" value="1"/>
</dbReference>
<comment type="caution">
    <text evidence="4">The sequence shown here is derived from an EMBL/GenBank/DDBJ whole genome shotgun (WGS) entry which is preliminary data.</text>
</comment>
<dbReference type="Gene3D" id="3.30.70.100">
    <property type="match status" value="1"/>
</dbReference>
<accession>A0AAP0Q2W5</accession>
<organism evidence="4 5">
    <name type="scientific">Stephania cephalantha</name>
    <dbReference type="NCBI Taxonomy" id="152367"/>
    <lineage>
        <taxon>Eukaryota</taxon>
        <taxon>Viridiplantae</taxon>
        <taxon>Streptophyta</taxon>
        <taxon>Embryophyta</taxon>
        <taxon>Tracheophyta</taxon>
        <taxon>Spermatophyta</taxon>
        <taxon>Magnoliopsida</taxon>
        <taxon>Ranunculales</taxon>
        <taxon>Menispermaceae</taxon>
        <taxon>Menispermoideae</taxon>
        <taxon>Cissampelideae</taxon>
        <taxon>Stephania</taxon>
    </lineage>
</organism>
<feature type="compositionally biased region" description="Gly residues" evidence="2">
    <location>
        <begin position="105"/>
        <end position="123"/>
    </location>
</feature>
<dbReference type="CDD" id="cd00371">
    <property type="entry name" value="HMA"/>
    <property type="match status" value="1"/>
</dbReference>
<dbReference type="InterPro" id="IPR017969">
    <property type="entry name" value="Heavy-metal-associated_CS"/>
</dbReference>
<evidence type="ECO:0000313" key="5">
    <source>
        <dbReference type="Proteomes" id="UP001419268"/>
    </source>
</evidence>
<proteinExistence type="predicted"/>
<dbReference type="Proteomes" id="UP001419268">
    <property type="component" value="Unassembled WGS sequence"/>
</dbReference>
<dbReference type="InterPro" id="IPR006121">
    <property type="entry name" value="HMA_dom"/>
</dbReference>
<evidence type="ECO:0000256" key="1">
    <source>
        <dbReference type="ARBA" id="ARBA00022723"/>
    </source>
</evidence>
<protein>
    <recommendedName>
        <fullName evidence="3">HMA domain-containing protein</fullName>
    </recommendedName>
</protein>
<sequence length="251" mass="26359">MESTSVSAATLFALSKTLSSRSDPLKSLVTRALQNRFSCGRIRCINNGGNGGFFSARSNEFGRLSYPASLVWISRVRAPIASRLGCAPRSDAYFASCGGDGGGSEGFGGGNEDGGGGDSGDGGADGRETKSKAVAAEVDELSPDVIILDVGGMTCGGCAASVKRILESQPLVSSANVNLATETAIVWPVPEAKATNNWQQQLGKALAKQLSSCGFKSNIRGTNFYFLNYQEIDCFRVFIAGFMSIYTFPNL</sequence>
<gene>
    <name evidence="4" type="ORF">Scep_000948</name>
</gene>
<keyword evidence="5" id="KW-1185">Reference proteome</keyword>
<feature type="region of interest" description="Disordered" evidence="2">
    <location>
        <begin position="105"/>
        <end position="131"/>
    </location>
</feature>